<feature type="compositionally biased region" description="Polar residues" evidence="1">
    <location>
        <begin position="539"/>
        <end position="555"/>
    </location>
</feature>
<evidence type="ECO:0000313" key="3">
    <source>
        <dbReference type="EMBL" id="EAS07543.2"/>
    </source>
</evidence>
<dbReference type="AlphaFoldDB" id="I7MJV6"/>
<dbReference type="Proteomes" id="UP000009168">
    <property type="component" value="Unassembled WGS sequence"/>
</dbReference>
<dbReference type="STRING" id="312017.I7MJV6"/>
<dbReference type="GeneID" id="7834429"/>
<dbReference type="PANTHER" id="PTHR33987">
    <property type="entry name" value="CALCINEURIN-LIKE METALLO-PHOSPHOESTERASE SUPERFAMILY PROTEIN"/>
    <property type="match status" value="1"/>
</dbReference>
<keyword evidence="4" id="KW-1185">Reference proteome</keyword>
<dbReference type="PANTHER" id="PTHR33987:SF1">
    <property type="entry name" value="CALCINEURIN-LIKE METALLO-PHOSPHOESTERASE SUPERFAMILY PROTEIN"/>
    <property type="match status" value="1"/>
</dbReference>
<dbReference type="eggNOG" id="ENOG502QTSS">
    <property type="taxonomic scope" value="Eukaryota"/>
</dbReference>
<feature type="region of interest" description="Disordered" evidence="1">
    <location>
        <begin position="535"/>
        <end position="555"/>
    </location>
</feature>
<dbReference type="KEGG" id="tet:TTHERM_00678090"/>
<dbReference type="SUPFAM" id="SSF56300">
    <property type="entry name" value="Metallo-dependent phosphatases"/>
    <property type="match status" value="1"/>
</dbReference>
<accession>I7MJV6</accession>
<organism evidence="3 4">
    <name type="scientific">Tetrahymena thermophila (strain SB210)</name>
    <dbReference type="NCBI Taxonomy" id="312017"/>
    <lineage>
        <taxon>Eukaryota</taxon>
        <taxon>Sar</taxon>
        <taxon>Alveolata</taxon>
        <taxon>Ciliophora</taxon>
        <taxon>Intramacronucleata</taxon>
        <taxon>Oligohymenophorea</taxon>
        <taxon>Hymenostomatida</taxon>
        <taxon>Tetrahymenina</taxon>
        <taxon>Tetrahymenidae</taxon>
        <taxon>Tetrahymena</taxon>
    </lineage>
</organism>
<name>I7MJV6_TETTS</name>
<dbReference type="InterPro" id="IPR038607">
    <property type="entry name" value="PhoD-like_sf"/>
</dbReference>
<dbReference type="CDD" id="cd07389">
    <property type="entry name" value="MPP_PhoD"/>
    <property type="match status" value="1"/>
</dbReference>
<dbReference type="InterPro" id="IPR029052">
    <property type="entry name" value="Metallo-depent_PP-like"/>
</dbReference>
<proteinExistence type="predicted"/>
<dbReference type="InParanoid" id="I7MJV6"/>
<dbReference type="RefSeq" id="XP_001027785.2">
    <property type="nucleotide sequence ID" value="XM_001027785.2"/>
</dbReference>
<evidence type="ECO:0000313" key="4">
    <source>
        <dbReference type="Proteomes" id="UP000009168"/>
    </source>
</evidence>
<dbReference type="InterPro" id="IPR018946">
    <property type="entry name" value="PhoD-like_MPP"/>
</dbReference>
<sequence>MTGVPQIFQAITLISYLFFHWKGALDHESIKLKVFVNRNHIIYVQQWYLIYFEDQTENYISQQLPLVQTLDPIQISLDGLKPYTKYNYLFHFDQLSKFNSSNITNNYEIFWFKTLQTPYLKQNLSFSFSSCAKTGSEDHVFQDIIDLFPDHQFFIQMGDIYYGDIIQNQETLYDESYYRMFESKSQSKFYQYYGLVYIWDDHDFGDNNSGESSPGKQAATSVYLKNVPHYPLRYLPQDLPQKYLNSEGIYQYFIAGQTLFVIMDLRTHFRDGVRAMDQNQLMWVIEILDWCKQNQKIDNLVVVSSIPWLGKDWVTFKEQRTIIGNKMAEVMKAKQNVLLITGDSHMVAFDNGYNNDAGGFPHCISSPMDKTPSCKGGQYTFGPFSGNSQYSTLDITYDPATNINCFIVKGWRGKDVLYNYNSCNQKDRELKTSNSCFTSVLQIFINTFVPLLLILVVLVLIWRYTLRFSNQLSHQQVAQQYINLVKKDDQEQNQNLHSYTFDEKQNKQPGTAQKKNSASNLNEVEREKFMNQEIPPNQLPTFLNSAQNQKSVENI</sequence>
<keyword evidence="2" id="KW-0472">Membrane</keyword>
<dbReference type="EMBL" id="GG662216">
    <property type="protein sequence ID" value="EAS07543.2"/>
    <property type="molecule type" value="Genomic_DNA"/>
</dbReference>
<evidence type="ECO:0000256" key="1">
    <source>
        <dbReference type="SAM" id="MobiDB-lite"/>
    </source>
</evidence>
<gene>
    <name evidence="3" type="ORF">TTHERM_00678090</name>
</gene>
<feature type="transmembrane region" description="Helical" evidence="2">
    <location>
        <begin position="440"/>
        <end position="462"/>
    </location>
</feature>
<evidence type="ECO:0000256" key="2">
    <source>
        <dbReference type="SAM" id="Phobius"/>
    </source>
</evidence>
<keyword evidence="2" id="KW-1133">Transmembrane helix</keyword>
<dbReference type="Gene3D" id="3.60.21.70">
    <property type="entry name" value="PhoD-like phosphatase"/>
    <property type="match status" value="1"/>
</dbReference>
<protein>
    <submittedName>
        <fullName evidence="3">PhoD-like phosphatase</fullName>
    </submittedName>
</protein>
<reference evidence="4" key="1">
    <citation type="journal article" date="2006" name="PLoS Biol.">
        <title>Macronuclear genome sequence of the ciliate Tetrahymena thermophila, a model eukaryote.</title>
        <authorList>
            <person name="Eisen J.A."/>
            <person name="Coyne R.S."/>
            <person name="Wu M."/>
            <person name="Wu D."/>
            <person name="Thiagarajan M."/>
            <person name="Wortman J.R."/>
            <person name="Badger J.H."/>
            <person name="Ren Q."/>
            <person name="Amedeo P."/>
            <person name="Jones K.M."/>
            <person name="Tallon L.J."/>
            <person name="Delcher A.L."/>
            <person name="Salzberg S.L."/>
            <person name="Silva J.C."/>
            <person name="Haas B.J."/>
            <person name="Majoros W.H."/>
            <person name="Farzad M."/>
            <person name="Carlton J.M."/>
            <person name="Smith R.K. Jr."/>
            <person name="Garg J."/>
            <person name="Pearlman R.E."/>
            <person name="Karrer K.M."/>
            <person name="Sun L."/>
            <person name="Manning G."/>
            <person name="Elde N.C."/>
            <person name="Turkewitz A.P."/>
            <person name="Asai D.J."/>
            <person name="Wilkes D.E."/>
            <person name="Wang Y."/>
            <person name="Cai H."/>
            <person name="Collins K."/>
            <person name="Stewart B.A."/>
            <person name="Lee S.R."/>
            <person name="Wilamowska K."/>
            <person name="Weinberg Z."/>
            <person name="Ruzzo W.L."/>
            <person name="Wloga D."/>
            <person name="Gaertig J."/>
            <person name="Frankel J."/>
            <person name="Tsao C.-C."/>
            <person name="Gorovsky M.A."/>
            <person name="Keeling P.J."/>
            <person name="Waller R.F."/>
            <person name="Patron N.J."/>
            <person name="Cherry J.M."/>
            <person name="Stover N.A."/>
            <person name="Krieger C.J."/>
            <person name="del Toro C."/>
            <person name="Ryder H.F."/>
            <person name="Williamson S.C."/>
            <person name="Barbeau R.A."/>
            <person name="Hamilton E.P."/>
            <person name="Orias E."/>
        </authorList>
    </citation>
    <scope>NUCLEOTIDE SEQUENCE [LARGE SCALE GENOMIC DNA]</scope>
    <source>
        <strain evidence="4">SB210</strain>
    </source>
</reference>
<dbReference type="OrthoDB" id="2100241at2759"/>
<keyword evidence="2" id="KW-0812">Transmembrane</keyword>